<dbReference type="CDD" id="cd15831">
    <property type="entry name" value="BTAD"/>
    <property type="match status" value="1"/>
</dbReference>
<evidence type="ECO:0000256" key="4">
    <source>
        <dbReference type="ARBA" id="ARBA00023163"/>
    </source>
</evidence>
<comment type="similarity">
    <text evidence="1">Belongs to the AfsR/DnrI/RedD regulatory family.</text>
</comment>
<dbReference type="AlphaFoldDB" id="A0A9X2VWL7"/>
<dbReference type="GO" id="GO:0000160">
    <property type="term" value="P:phosphorelay signal transduction system"/>
    <property type="evidence" value="ECO:0007669"/>
    <property type="project" value="InterPro"/>
</dbReference>
<sequence length="268" mass="29642">MEIPVPAAQQRTILAGLLLYNNRVVSIDRIAWFLWGEDLPPSAVPTIRTYVMRLRRTLGPRVAERITTRAPGYMMSVGPGESDLATFFDLHGRAATLAAGGRLADASSALSSALALWRDAPLLDVPSPTLQDIEVPPLLELRMQTLEWWIDLELRLGRHAQLVPELSHLVRAHPLRESLTAQLMLALHGAGRQSDALAAFLHIRKMLIDQLGSEPGEELRHAQRHVLRTTTGPDHTRVPVQGPPPGRTSILANHLENRWRLIGSPSFG</sequence>
<dbReference type="PANTHER" id="PTHR35807">
    <property type="entry name" value="TRANSCRIPTIONAL REGULATOR REDD-RELATED"/>
    <property type="match status" value="1"/>
</dbReference>
<dbReference type="PANTHER" id="PTHR35807:SF1">
    <property type="entry name" value="TRANSCRIPTIONAL REGULATOR REDD"/>
    <property type="match status" value="1"/>
</dbReference>
<proteinExistence type="inferred from homology"/>
<dbReference type="SMART" id="SM00862">
    <property type="entry name" value="Trans_reg_C"/>
    <property type="match status" value="1"/>
</dbReference>
<protein>
    <submittedName>
        <fullName evidence="7">AfsR/SARP family transcriptional regulator</fullName>
    </submittedName>
</protein>
<keyword evidence="2" id="KW-0805">Transcription regulation</keyword>
<dbReference type="InterPro" id="IPR016032">
    <property type="entry name" value="Sig_transdc_resp-reg_C-effctor"/>
</dbReference>
<feature type="domain" description="OmpR/PhoB-type" evidence="6">
    <location>
        <begin position="1"/>
        <end position="77"/>
    </location>
</feature>
<evidence type="ECO:0000256" key="5">
    <source>
        <dbReference type="PROSITE-ProRule" id="PRU01091"/>
    </source>
</evidence>
<dbReference type="Gene3D" id="1.25.40.10">
    <property type="entry name" value="Tetratricopeptide repeat domain"/>
    <property type="match status" value="1"/>
</dbReference>
<dbReference type="RefSeq" id="WP_259628959.1">
    <property type="nucleotide sequence ID" value="NZ_JANYMP010000033.1"/>
</dbReference>
<name>A0A9X2VWL7_9PSEU</name>
<accession>A0A9X2VWL7</accession>
<gene>
    <name evidence="7" type="ORF">NZH93_42240</name>
</gene>
<dbReference type="Gene3D" id="1.10.10.10">
    <property type="entry name" value="Winged helix-like DNA-binding domain superfamily/Winged helix DNA-binding domain"/>
    <property type="match status" value="1"/>
</dbReference>
<comment type="caution">
    <text evidence="7">The sequence shown here is derived from an EMBL/GenBank/DDBJ whole genome shotgun (WGS) entry which is preliminary data.</text>
</comment>
<dbReference type="Pfam" id="PF00486">
    <property type="entry name" value="Trans_reg_C"/>
    <property type="match status" value="1"/>
</dbReference>
<evidence type="ECO:0000256" key="3">
    <source>
        <dbReference type="ARBA" id="ARBA00023125"/>
    </source>
</evidence>
<evidence type="ECO:0000313" key="8">
    <source>
        <dbReference type="Proteomes" id="UP001141259"/>
    </source>
</evidence>
<dbReference type="SMART" id="SM01043">
    <property type="entry name" value="BTAD"/>
    <property type="match status" value="1"/>
</dbReference>
<dbReference type="InterPro" id="IPR051677">
    <property type="entry name" value="AfsR-DnrI-RedD_regulator"/>
</dbReference>
<keyword evidence="4" id="KW-0804">Transcription</keyword>
<evidence type="ECO:0000259" key="6">
    <source>
        <dbReference type="PROSITE" id="PS51755"/>
    </source>
</evidence>
<dbReference type="Pfam" id="PF03704">
    <property type="entry name" value="BTAD"/>
    <property type="match status" value="1"/>
</dbReference>
<dbReference type="InterPro" id="IPR036388">
    <property type="entry name" value="WH-like_DNA-bd_sf"/>
</dbReference>
<dbReference type="PROSITE" id="PS51755">
    <property type="entry name" value="OMPR_PHOB"/>
    <property type="match status" value="1"/>
</dbReference>
<organism evidence="7 8">
    <name type="scientific">Umezawaea endophytica</name>
    <dbReference type="NCBI Taxonomy" id="1654476"/>
    <lineage>
        <taxon>Bacteria</taxon>
        <taxon>Bacillati</taxon>
        <taxon>Actinomycetota</taxon>
        <taxon>Actinomycetes</taxon>
        <taxon>Pseudonocardiales</taxon>
        <taxon>Pseudonocardiaceae</taxon>
        <taxon>Umezawaea</taxon>
    </lineage>
</organism>
<feature type="DNA-binding region" description="OmpR/PhoB-type" evidence="5">
    <location>
        <begin position="1"/>
        <end position="77"/>
    </location>
</feature>
<reference evidence="7" key="1">
    <citation type="submission" date="2022-08" db="EMBL/GenBank/DDBJ databases">
        <authorList>
            <person name="Tistechok S."/>
            <person name="Samborskyy M."/>
            <person name="Roman I."/>
        </authorList>
    </citation>
    <scope>NUCLEOTIDE SEQUENCE</scope>
    <source>
        <strain evidence="7">DSM 103496</strain>
    </source>
</reference>
<dbReference type="InterPro" id="IPR001867">
    <property type="entry name" value="OmpR/PhoB-type_DNA-bd"/>
</dbReference>
<dbReference type="SUPFAM" id="SSF48452">
    <property type="entry name" value="TPR-like"/>
    <property type="match status" value="1"/>
</dbReference>
<dbReference type="SUPFAM" id="SSF46894">
    <property type="entry name" value="C-terminal effector domain of the bipartite response regulators"/>
    <property type="match status" value="1"/>
</dbReference>
<dbReference type="Proteomes" id="UP001141259">
    <property type="component" value="Unassembled WGS sequence"/>
</dbReference>
<evidence type="ECO:0000313" key="7">
    <source>
        <dbReference type="EMBL" id="MCS7483502.1"/>
    </source>
</evidence>
<dbReference type="EMBL" id="JANYMP010000033">
    <property type="protein sequence ID" value="MCS7483502.1"/>
    <property type="molecule type" value="Genomic_DNA"/>
</dbReference>
<dbReference type="GO" id="GO:0006355">
    <property type="term" value="P:regulation of DNA-templated transcription"/>
    <property type="evidence" value="ECO:0007669"/>
    <property type="project" value="InterPro"/>
</dbReference>
<evidence type="ECO:0000256" key="2">
    <source>
        <dbReference type="ARBA" id="ARBA00023015"/>
    </source>
</evidence>
<evidence type="ECO:0000256" key="1">
    <source>
        <dbReference type="ARBA" id="ARBA00005820"/>
    </source>
</evidence>
<dbReference type="InterPro" id="IPR011990">
    <property type="entry name" value="TPR-like_helical_dom_sf"/>
</dbReference>
<keyword evidence="3 5" id="KW-0238">DNA-binding</keyword>
<dbReference type="GO" id="GO:0003677">
    <property type="term" value="F:DNA binding"/>
    <property type="evidence" value="ECO:0007669"/>
    <property type="project" value="UniProtKB-UniRule"/>
</dbReference>
<dbReference type="InterPro" id="IPR005158">
    <property type="entry name" value="BTAD"/>
</dbReference>
<keyword evidence="8" id="KW-1185">Reference proteome</keyword>